<dbReference type="EMBL" id="JAFLNL010000023">
    <property type="protein sequence ID" value="MBO0356296.1"/>
    <property type="molecule type" value="Genomic_DNA"/>
</dbReference>
<keyword evidence="2" id="KW-1185">Reference proteome</keyword>
<gene>
    <name evidence="1" type="ORF">J0656_19920</name>
</gene>
<evidence type="ECO:0000313" key="1">
    <source>
        <dbReference type="EMBL" id="MBO0356296.1"/>
    </source>
</evidence>
<dbReference type="RefSeq" id="WP_163624594.1">
    <property type="nucleotide sequence ID" value="NZ_JAFLNL010000023.1"/>
</dbReference>
<sequence>MKLHSVQAAQTSTFEIDTPSMGLIFEEIPAGAKIKVDLVTSNANDVNRIPEITIEELLDIYCYLGLDHVRNYDMGNDAWTENPLVLFSADGVLPFDDDTKYKVTLSNLGGASFDIFNLDSAKLGTPMVIKKGEVRSTVSERTENYLNVDFLLFSGDTNPEKLTFLVNDLIADGSTQARKVEVSFEQMRAYQRSFEASMYNLGNQTYSNGVYNIGYPIDQLDAVTIHHDTGASEDLNYLTVDYKATQTRLLK</sequence>
<name>A0ABS3GA40_9FLAO</name>
<organism evidence="1 2">
    <name type="scientific">Flagellimonas aurea</name>
    <dbReference type="NCBI Taxonomy" id="2915619"/>
    <lineage>
        <taxon>Bacteria</taxon>
        <taxon>Pseudomonadati</taxon>
        <taxon>Bacteroidota</taxon>
        <taxon>Flavobacteriia</taxon>
        <taxon>Flavobacteriales</taxon>
        <taxon>Flavobacteriaceae</taxon>
        <taxon>Flagellimonas</taxon>
    </lineage>
</organism>
<reference evidence="1 2" key="1">
    <citation type="submission" date="2021-03" db="EMBL/GenBank/DDBJ databases">
        <title>Muricauda lutimaris sp. nov. and Muricauda ruestringensis sp. nov, two marine members of the Flavobacteriaceae isolated from deep sea sediments of Western Pacific.</title>
        <authorList>
            <person name="Zhao S."/>
            <person name="Liu R."/>
        </authorList>
    </citation>
    <scope>NUCLEOTIDE SEQUENCE [LARGE SCALE GENOMIC DNA]</scope>
    <source>
        <strain evidence="1 2">BC31-1-A7</strain>
    </source>
</reference>
<comment type="caution">
    <text evidence="1">The sequence shown here is derived from an EMBL/GenBank/DDBJ whole genome shotgun (WGS) entry which is preliminary data.</text>
</comment>
<dbReference type="Proteomes" id="UP000664044">
    <property type="component" value="Unassembled WGS sequence"/>
</dbReference>
<proteinExistence type="predicted"/>
<protein>
    <submittedName>
        <fullName evidence="1">Uncharacterized protein</fullName>
    </submittedName>
</protein>
<accession>A0ABS3GA40</accession>
<evidence type="ECO:0000313" key="2">
    <source>
        <dbReference type="Proteomes" id="UP000664044"/>
    </source>
</evidence>